<dbReference type="AlphaFoldDB" id="A0A085G4U3"/>
<keyword evidence="4 12" id="KW-0560">Oxidoreductase</keyword>
<feature type="domain" description="Malic enzyme N-terminal" evidence="11">
    <location>
        <begin position="72"/>
        <end position="252"/>
    </location>
</feature>
<evidence type="ECO:0000256" key="4">
    <source>
        <dbReference type="ARBA" id="ARBA00023002"/>
    </source>
</evidence>
<dbReference type="Gene3D" id="3.40.50.720">
    <property type="entry name" value="NAD(P)-binding Rossmann-like Domain"/>
    <property type="match status" value="1"/>
</dbReference>
<dbReference type="SUPFAM" id="SSF53223">
    <property type="entry name" value="Aminoacid dehydrogenase-like, N-terminal domain"/>
    <property type="match status" value="1"/>
</dbReference>
<reference evidence="12 13" key="1">
    <citation type="submission" date="2014-05" db="EMBL/GenBank/DDBJ databases">
        <title>ATOL: Assembling a taxonomically balanced genome-scale reconstruction of the evolutionary history of the Enterobacteriaceae.</title>
        <authorList>
            <person name="Plunkett G.III."/>
            <person name="Neeno-Eckwall E.C."/>
            <person name="Glasner J.D."/>
            <person name="Perna N.T."/>
        </authorList>
    </citation>
    <scope>NUCLEOTIDE SEQUENCE [LARGE SCALE GENOMIC DNA]</scope>
    <source>
        <strain evidence="12 13">ATCC 33320</strain>
    </source>
</reference>
<dbReference type="GO" id="GO:0005829">
    <property type="term" value="C:cytosol"/>
    <property type="evidence" value="ECO:0007669"/>
    <property type="project" value="TreeGrafter"/>
</dbReference>
<proteinExistence type="inferred from homology"/>
<dbReference type="GO" id="GO:0051287">
    <property type="term" value="F:NAD binding"/>
    <property type="evidence" value="ECO:0007669"/>
    <property type="project" value="InterPro"/>
</dbReference>
<evidence type="ECO:0000259" key="10">
    <source>
        <dbReference type="SMART" id="SM00919"/>
    </source>
</evidence>
<dbReference type="Proteomes" id="UP000028653">
    <property type="component" value="Unassembled WGS sequence"/>
</dbReference>
<dbReference type="Gene3D" id="3.40.50.10380">
    <property type="entry name" value="Malic enzyme, N-terminal domain"/>
    <property type="match status" value="1"/>
</dbReference>
<feature type="binding site" evidence="8">
    <location>
        <position position="238"/>
    </location>
    <ligand>
        <name>a divalent metal cation</name>
        <dbReference type="ChEBI" id="CHEBI:60240"/>
    </ligand>
</feature>
<comment type="similarity">
    <text evidence="2 9">Belongs to the malic enzymes family.</text>
</comment>
<dbReference type="FunFam" id="3.40.50.10380:FF:000001">
    <property type="entry name" value="NAD-dependent malic enzyme"/>
    <property type="match status" value="1"/>
</dbReference>
<protein>
    <submittedName>
        <fullName evidence="12">NAD-dependent malic enzyme</fullName>
        <ecNumber evidence="12">1.1.1.38</ecNumber>
        <ecNumber evidence="12">1.1.1.39</ecNumber>
    </submittedName>
</protein>
<dbReference type="STRING" id="1006004.GBAG_3184"/>
<dbReference type="InterPro" id="IPR001891">
    <property type="entry name" value="Malic_OxRdtase"/>
</dbReference>
<evidence type="ECO:0000256" key="3">
    <source>
        <dbReference type="ARBA" id="ARBA00022723"/>
    </source>
</evidence>
<dbReference type="OrthoDB" id="3314528at2"/>
<dbReference type="InterPro" id="IPR012302">
    <property type="entry name" value="Malic_NAD-bd"/>
</dbReference>
<keyword evidence="3 8" id="KW-0479">Metal-binding</keyword>
<dbReference type="PROSITE" id="PS00331">
    <property type="entry name" value="MALIC_ENZYMES"/>
    <property type="match status" value="1"/>
</dbReference>
<evidence type="ECO:0000313" key="12">
    <source>
        <dbReference type="EMBL" id="KFC78738.1"/>
    </source>
</evidence>
<gene>
    <name evidence="12" type="ORF">GBAG_3184</name>
</gene>
<evidence type="ECO:0000259" key="11">
    <source>
        <dbReference type="SMART" id="SM01274"/>
    </source>
</evidence>
<feature type="binding site" evidence="8">
    <location>
        <position position="261"/>
    </location>
    <ligand>
        <name>a divalent metal cation</name>
        <dbReference type="ChEBI" id="CHEBI:60240"/>
    </ligand>
</feature>
<feature type="active site" description="Proton acceptor" evidence="6">
    <location>
        <position position="166"/>
    </location>
</feature>
<comment type="caution">
    <text evidence="12">The sequence shown here is derived from an EMBL/GenBank/DDBJ whole genome shotgun (WGS) entry which is preliminary data.</text>
</comment>
<dbReference type="InterPro" id="IPR036291">
    <property type="entry name" value="NAD(P)-bd_dom_sf"/>
</dbReference>
<feature type="domain" description="Malic enzyme NAD-binding" evidence="10">
    <location>
        <begin position="262"/>
        <end position="519"/>
    </location>
</feature>
<evidence type="ECO:0000256" key="6">
    <source>
        <dbReference type="PIRSR" id="PIRSR000106-1"/>
    </source>
</evidence>
<evidence type="ECO:0000256" key="7">
    <source>
        <dbReference type="PIRSR" id="PIRSR000106-2"/>
    </source>
</evidence>
<dbReference type="PIRSF" id="PIRSF000106">
    <property type="entry name" value="ME"/>
    <property type="match status" value="1"/>
</dbReference>
<dbReference type="NCBIfam" id="NF010052">
    <property type="entry name" value="PRK13529.1"/>
    <property type="match status" value="1"/>
</dbReference>
<dbReference type="SMART" id="SM01274">
    <property type="entry name" value="malic"/>
    <property type="match status" value="1"/>
</dbReference>
<dbReference type="PRINTS" id="PR00072">
    <property type="entry name" value="MALOXRDTASE"/>
</dbReference>
<dbReference type="SMART" id="SM00919">
    <property type="entry name" value="Malic_M"/>
    <property type="match status" value="1"/>
</dbReference>
<dbReference type="EC" id="1.1.1.39" evidence="12"/>
<keyword evidence="13" id="KW-1185">Reference proteome</keyword>
<dbReference type="InterPro" id="IPR046346">
    <property type="entry name" value="Aminoacid_DH-like_N_sf"/>
</dbReference>
<accession>A0A085G4U3</accession>
<evidence type="ECO:0000313" key="13">
    <source>
        <dbReference type="Proteomes" id="UP000028653"/>
    </source>
</evidence>
<dbReference type="InterPro" id="IPR012301">
    <property type="entry name" value="Malic_N_dom"/>
</dbReference>
<dbReference type="Pfam" id="PF00390">
    <property type="entry name" value="malic"/>
    <property type="match status" value="1"/>
</dbReference>
<keyword evidence="5" id="KW-0520">NAD</keyword>
<evidence type="ECO:0000256" key="8">
    <source>
        <dbReference type="PIRSR" id="PIRSR000106-3"/>
    </source>
</evidence>
<comment type="cofactor">
    <cofactor evidence="8">
        <name>Mg(2+)</name>
        <dbReference type="ChEBI" id="CHEBI:18420"/>
    </cofactor>
    <cofactor evidence="8">
        <name>Mn(2+)</name>
        <dbReference type="ChEBI" id="CHEBI:29035"/>
    </cofactor>
    <text evidence="8">Divalent metal cations. Prefers magnesium or manganese.</text>
</comment>
<comment type="cofactor">
    <cofactor evidence="1">
        <name>Mn(2+)</name>
        <dbReference type="ChEBI" id="CHEBI:29035"/>
    </cofactor>
</comment>
<feature type="active site" description="Proton donor" evidence="6">
    <location>
        <position position="95"/>
    </location>
</feature>
<evidence type="ECO:0000256" key="5">
    <source>
        <dbReference type="ARBA" id="ARBA00023027"/>
    </source>
</evidence>
<dbReference type="SUPFAM" id="SSF51735">
    <property type="entry name" value="NAD(P)-binding Rossmann-fold domains"/>
    <property type="match status" value="1"/>
</dbReference>
<feature type="binding site" evidence="7">
    <location>
        <position position="406"/>
    </location>
    <ligand>
        <name>(S)-malate</name>
        <dbReference type="ChEBI" id="CHEBI:15589"/>
    </ligand>
</feature>
<dbReference type="PANTHER" id="PTHR23406:SF34">
    <property type="entry name" value="NAD-DEPENDENT MALIC ENZYME, MITOCHONDRIAL"/>
    <property type="match status" value="1"/>
</dbReference>
<feature type="binding site" evidence="8">
    <location>
        <position position="237"/>
    </location>
    <ligand>
        <name>a divalent metal cation</name>
        <dbReference type="ChEBI" id="CHEBI:60240"/>
    </ligand>
</feature>
<dbReference type="EC" id="1.1.1.38" evidence="12"/>
<dbReference type="eggNOG" id="COG0281">
    <property type="taxonomic scope" value="Bacteria"/>
</dbReference>
<dbReference type="GO" id="GO:0046872">
    <property type="term" value="F:metal ion binding"/>
    <property type="evidence" value="ECO:0007669"/>
    <property type="project" value="UniProtKB-KW"/>
</dbReference>
<dbReference type="InterPro" id="IPR037062">
    <property type="entry name" value="Malic_N_dom_sf"/>
</dbReference>
<dbReference type="RefSeq" id="WP_034497856.1">
    <property type="nucleotide sequence ID" value="NZ_JMPI01000054.1"/>
</dbReference>
<feature type="binding site" evidence="7">
    <location>
        <position position="148"/>
    </location>
    <ligand>
        <name>(S)-malate</name>
        <dbReference type="ChEBI" id="CHEBI:15589"/>
    </ligand>
</feature>
<dbReference type="GO" id="GO:0006108">
    <property type="term" value="P:malate metabolic process"/>
    <property type="evidence" value="ECO:0007669"/>
    <property type="project" value="TreeGrafter"/>
</dbReference>
<dbReference type="Pfam" id="PF03949">
    <property type="entry name" value="Malic_M"/>
    <property type="match status" value="1"/>
</dbReference>
<dbReference type="CDD" id="cd05312">
    <property type="entry name" value="NAD_bind_1_malic_enz"/>
    <property type="match status" value="1"/>
</dbReference>
<evidence type="ECO:0000256" key="2">
    <source>
        <dbReference type="ARBA" id="ARBA00008785"/>
    </source>
</evidence>
<evidence type="ECO:0000256" key="9">
    <source>
        <dbReference type="RuleBase" id="RU003427"/>
    </source>
</evidence>
<organism evidence="12 13">
    <name type="scientific">Buttiauxella agrestis ATCC 33320</name>
    <dbReference type="NCBI Taxonomy" id="1006004"/>
    <lineage>
        <taxon>Bacteria</taxon>
        <taxon>Pseudomonadati</taxon>
        <taxon>Pseudomonadota</taxon>
        <taxon>Gammaproteobacteria</taxon>
        <taxon>Enterobacterales</taxon>
        <taxon>Enterobacteriaceae</taxon>
        <taxon>Buttiauxella</taxon>
    </lineage>
</organism>
<evidence type="ECO:0000256" key="1">
    <source>
        <dbReference type="ARBA" id="ARBA00001936"/>
    </source>
</evidence>
<dbReference type="InterPro" id="IPR015884">
    <property type="entry name" value="Malic_enzyme_CS"/>
</dbReference>
<dbReference type="GO" id="GO:0004471">
    <property type="term" value="F:malate dehydrogenase (decarboxylating) (NAD+) activity"/>
    <property type="evidence" value="ECO:0007669"/>
    <property type="project" value="UniProtKB-EC"/>
</dbReference>
<feature type="binding site" evidence="7">
    <location>
        <position position="450"/>
    </location>
    <ligand>
        <name>(S)-malate</name>
        <dbReference type="ChEBI" id="CHEBI:15589"/>
    </ligand>
</feature>
<dbReference type="EMBL" id="JMPI01000054">
    <property type="protein sequence ID" value="KFC78738.1"/>
    <property type="molecule type" value="Genomic_DNA"/>
</dbReference>
<sequence>MRYTHLSGQSLLSNTTFNKGSAFSDSERNEFNLHGLIPTIVETIGEQSDRIRFQLNNFITDEDKHVFLRNLQDTNEVLFYHYITSNIEASLPLIYTPTVGYACQHFSEIWRKNRGVFIAWEDRNNIESILRNVLSDDIKIIVVTDGERILGLGDQGIGGMGIPIGKLSLYTACGGIAPHQCLPIMLDVGTNNKELLNNPLYMGARHSRVSEAEYFEFIDIVVSAIERRWPGVLLQFEDFALQHATPLLKEYQDKLCCFNDDIQGTAAVALGSILAACLHNKTSLSDQRIMFVGAGSAGCGIAELIVSALKADGIDEDVARSHIFLVDKDGLVLKDTPALTDFQYRLAHARETLPFSPDGKNIAALINCIQPSILIGVSGVPGLFTEEVVKSMHSCASTPIIFPLSNPTSRVEALPEDIIEWTEGNVIIATGSPFAPVMYKGHRHIISQCNNSYIFPGLGLGVLLSNAKRVTENMFLAASKVLALSSPLLKDPHGALLPELTNIHEISKKIAIAVALAGAEDSVATRMMESELEDKLEDMFWKPEYQNYRRISF</sequence>
<dbReference type="PANTHER" id="PTHR23406">
    <property type="entry name" value="MALIC ENZYME-RELATED"/>
    <property type="match status" value="1"/>
</dbReference>
<name>A0A085G4U3_9ENTR</name>